<feature type="region of interest" description="Disordered" evidence="6">
    <location>
        <begin position="402"/>
        <end position="432"/>
    </location>
</feature>
<keyword evidence="8" id="KW-1185">Reference proteome</keyword>
<dbReference type="EC" id="3.6.1.6" evidence="7"/>
<gene>
    <name evidence="7" type="ORF">SPHA_45489</name>
</gene>
<dbReference type="GO" id="GO:0017110">
    <property type="term" value="F:nucleoside diphosphate phosphatase activity"/>
    <property type="evidence" value="ECO:0007669"/>
    <property type="project" value="UniProtKB-EC"/>
</dbReference>
<protein>
    <submittedName>
        <fullName evidence="7">ENTPD5_6</fullName>
        <ecNumber evidence="7">3.6.1.6</ecNumber>
    </submittedName>
</protein>
<evidence type="ECO:0000256" key="3">
    <source>
        <dbReference type="PIRSR" id="PIRSR600407-1"/>
    </source>
</evidence>
<dbReference type="CDD" id="cd24046">
    <property type="entry name" value="ASKHA_NBD_NTPDase5-like"/>
    <property type="match status" value="1"/>
</dbReference>
<evidence type="ECO:0000256" key="6">
    <source>
        <dbReference type="SAM" id="MobiDB-lite"/>
    </source>
</evidence>
<reference evidence="7" key="1">
    <citation type="submission" date="2021-01" db="EMBL/GenBank/DDBJ databases">
        <authorList>
            <person name="Li R."/>
            <person name="Bekaert M."/>
        </authorList>
    </citation>
    <scope>NUCLEOTIDE SEQUENCE</scope>
    <source>
        <strain evidence="7">Farmed</strain>
    </source>
</reference>
<evidence type="ECO:0000256" key="5">
    <source>
        <dbReference type="RuleBase" id="RU003833"/>
    </source>
</evidence>
<feature type="compositionally biased region" description="Pro residues" evidence="6">
    <location>
        <begin position="409"/>
        <end position="429"/>
    </location>
</feature>
<name>A0A812D2K3_ACAPH</name>
<dbReference type="GO" id="GO:0005524">
    <property type="term" value="F:ATP binding"/>
    <property type="evidence" value="ECO:0007669"/>
    <property type="project" value="UniProtKB-KW"/>
</dbReference>
<dbReference type="EMBL" id="CAHIKZ030002346">
    <property type="protein sequence ID" value="CAE1285522.1"/>
    <property type="molecule type" value="Genomic_DNA"/>
</dbReference>
<evidence type="ECO:0000313" key="7">
    <source>
        <dbReference type="EMBL" id="CAE1285522.1"/>
    </source>
</evidence>
<keyword evidence="4" id="KW-0067">ATP-binding</keyword>
<comment type="caution">
    <text evidence="7">The sequence shown here is derived from an EMBL/GenBank/DDBJ whole genome shotgun (WGS) entry which is preliminary data.</text>
</comment>
<keyword evidence="2 5" id="KW-0378">Hydrolase</keyword>
<dbReference type="Pfam" id="PF01150">
    <property type="entry name" value="GDA1_CD39"/>
    <property type="match status" value="1"/>
</dbReference>
<dbReference type="Proteomes" id="UP000597762">
    <property type="component" value="Unassembled WGS sequence"/>
</dbReference>
<proteinExistence type="inferred from homology"/>
<evidence type="ECO:0000256" key="1">
    <source>
        <dbReference type="ARBA" id="ARBA00009283"/>
    </source>
</evidence>
<feature type="binding site" evidence="4">
    <location>
        <begin position="167"/>
        <end position="171"/>
    </location>
    <ligand>
        <name>ATP</name>
        <dbReference type="ChEBI" id="CHEBI:30616"/>
    </ligand>
</feature>
<keyword evidence="4" id="KW-0547">Nucleotide-binding</keyword>
<evidence type="ECO:0000313" key="8">
    <source>
        <dbReference type="Proteomes" id="UP000597762"/>
    </source>
</evidence>
<dbReference type="OrthoDB" id="6372431at2759"/>
<evidence type="ECO:0000256" key="4">
    <source>
        <dbReference type="PIRSR" id="PIRSR600407-2"/>
    </source>
</evidence>
<dbReference type="PROSITE" id="PS01238">
    <property type="entry name" value="GDA1_CD39_NTPASE"/>
    <property type="match status" value="1"/>
</dbReference>
<dbReference type="PANTHER" id="PTHR11782">
    <property type="entry name" value="ADENOSINE/GUANOSINE DIPHOSPHATASE"/>
    <property type="match status" value="1"/>
</dbReference>
<sequence length="545" mass="60024">MSFPGQQVEKPKDVYGIIFDAGSTGSRIHIFHFISYGPGKQMTLVKDTFREVKPGLSAYAANIDKAAKSLIGMLDEAKMIVPIDLRHSCPIALKATAGLRLLGPETSEFILTKVHELFKTYPFLMIDNSIEIMSGIDEGVFSWITVNYMLDLLVNNQPTVVALDLGGGSTQLTFVPFNPATLAQAPENFKKNITLFGTNYKLYTHSYLGLGLMSARFQMMDNIPGDPPKLTTPCFNPGITDTLSKEGIKYIVSARPDHNGFEPCYSIAQGLIKKNVQLVPELKDHRIMAFSYFYDRGVDSRLIDPAGGNVTVGNFLEAAKNVCSNHLKDQPYLCMDLTYIYSILHDGYTLPLEKNIQLTKKVKGIEISWALGAMFDVFAKATYYGSSAHLYSPQALPPTSTPHRLFRPPLLPTRSSPPPPPPHTLPPTSTPHRLFPCPPSTPPHRLFPPTSTPHRLFPPHLYSPHALPPTSTPHTLFPPTSPLSHSSAHLSLSLLGLFCPPPSLSSPALLCPPLSLPLRSSAHLSSHDNSLHLSCLPCLHHHHHF</sequence>
<dbReference type="InterPro" id="IPR000407">
    <property type="entry name" value="GDA1_CD39_NTPase"/>
</dbReference>
<comment type="similarity">
    <text evidence="1 5">Belongs to the GDA1/CD39 NTPase family.</text>
</comment>
<feature type="active site" description="Proton acceptor" evidence="3">
    <location>
        <position position="138"/>
    </location>
</feature>
<dbReference type="AlphaFoldDB" id="A0A812D2K3"/>
<accession>A0A812D2K3</accession>
<dbReference type="Gene3D" id="3.30.420.150">
    <property type="entry name" value="Exopolyphosphatase. Domain 2"/>
    <property type="match status" value="1"/>
</dbReference>
<dbReference type="PANTHER" id="PTHR11782:SF127">
    <property type="entry name" value="NTPASE, ISOFORM F"/>
    <property type="match status" value="1"/>
</dbReference>
<dbReference type="Gene3D" id="3.30.420.40">
    <property type="match status" value="1"/>
</dbReference>
<organism evidence="7 8">
    <name type="scientific">Acanthosepion pharaonis</name>
    <name type="common">Pharaoh cuttlefish</name>
    <name type="synonym">Sepia pharaonis</name>
    <dbReference type="NCBI Taxonomy" id="158019"/>
    <lineage>
        <taxon>Eukaryota</taxon>
        <taxon>Metazoa</taxon>
        <taxon>Spiralia</taxon>
        <taxon>Lophotrochozoa</taxon>
        <taxon>Mollusca</taxon>
        <taxon>Cephalopoda</taxon>
        <taxon>Coleoidea</taxon>
        <taxon>Decapodiformes</taxon>
        <taxon>Sepiida</taxon>
        <taxon>Sepiina</taxon>
        <taxon>Sepiidae</taxon>
        <taxon>Acanthosepion</taxon>
    </lineage>
</organism>
<evidence type="ECO:0000256" key="2">
    <source>
        <dbReference type="ARBA" id="ARBA00022801"/>
    </source>
</evidence>